<accession>A0AAW9Q2N4</accession>
<dbReference type="RefSeq" id="WP_332289247.1">
    <property type="nucleotide sequence ID" value="NZ_JAZIBG010000024.1"/>
</dbReference>
<dbReference type="Proteomes" id="UP001336250">
    <property type="component" value="Unassembled WGS sequence"/>
</dbReference>
<dbReference type="AlphaFoldDB" id="A0AAW9Q2N4"/>
<protein>
    <submittedName>
        <fullName evidence="1">PP0621 family protein</fullName>
    </submittedName>
</protein>
<evidence type="ECO:0000313" key="1">
    <source>
        <dbReference type="EMBL" id="MEF7614278.1"/>
    </source>
</evidence>
<comment type="caution">
    <text evidence="1">The sequence shown here is derived from an EMBL/GenBank/DDBJ whole genome shotgun (WGS) entry which is preliminary data.</text>
</comment>
<dbReference type="NCBIfam" id="NF041023">
    <property type="entry name" value="PP0621_fam"/>
    <property type="match status" value="1"/>
</dbReference>
<organism evidence="1 2">
    <name type="scientific">Aquincola agrisoli</name>
    <dbReference type="NCBI Taxonomy" id="3119538"/>
    <lineage>
        <taxon>Bacteria</taxon>
        <taxon>Pseudomonadati</taxon>
        <taxon>Pseudomonadota</taxon>
        <taxon>Betaproteobacteria</taxon>
        <taxon>Burkholderiales</taxon>
        <taxon>Sphaerotilaceae</taxon>
        <taxon>Aquincola</taxon>
    </lineage>
</organism>
<gene>
    <name evidence="1" type="ORF">V4F39_10195</name>
</gene>
<evidence type="ECO:0000313" key="2">
    <source>
        <dbReference type="Proteomes" id="UP001336250"/>
    </source>
</evidence>
<reference evidence="1 2" key="1">
    <citation type="submission" date="2024-02" db="EMBL/GenBank/DDBJ databases">
        <title>Genome sequence of Aquincola sp. MAHUQ-54.</title>
        <authorList>
            <person name="Huq M.A."/>
        </authorList>
    </citation>
    <scope>NUCLEOTIDE SEQUENCE [LARGE SCALE GENOMIC DNA]</scope>
    <source>
        <strain evidence="1 2">MAHUQ-54</strain>
    </source>
</reference>
<dbReference type="EMBL" id="JAZIBG010000024">
    <property type="protein sequence ID" value="MEF7614278.1"/>
    <property type="molecule type" value="Genomic_DNA"/>
</dbReference>
<proteinExistence type="predicted"/>
<keyword evidence="2" id="KW-1185">Reference proteome</keyword>
<sequence>MKYLVLVLVVVLVLWLMSGRRQRPPMPRPPAPPPRLEGMVSCRHCGLHLPRSEAVADAAGDTYCSGTHRDAGPRG</sequence>
<name>A0AAW9Q2N4_9BURK</name>
<dbReference type="InterPro" id="IPR049708">
    <property type="entry name" value="PP0621-like"/>
</dbReference>